<organism evidence="5 6">
    <name type="scientific">Amycolatopsis sacchari</name>
    <dbReference type="NCBI Taxonomy" id="115433"/>
    <lineage>
        <taxon>Bacteria</taxon>
        <taxon>Bacillati</taxon>
        <taxon>Actinomycetota</taxon>
        <taxon>Actinomycetes</taxon>
        <taxon>Pseudonocardiales</taxon>
        <taxon>Pseudonocardiaceae</taxon>
        <taxon>Amycolatopsis</taxon>
    </lineage>
</organism>
<evidence type="ECO:0000313" key="6">
    <source>
        <dbReference type="Proteomes" id="UP000199025"/>
    </source>
</evidence>
<evidence type="ECO:0000313" key="5">
    <source>
        <dbReference type="EMBL" id="SFK03900.1"/>
    </source>
</evidence>
<feature type="domain" description="Putative zinc-finger" evidence="4">
    <location>
        <begin position="8"/>
        <end position="37"/>
    </location>
</feature>
<dbReference type="InterPro" id="IPR041916">
    <property type="entry name" value="Anti_sigma_zinc_sf"/>
</dbReference>
<keyword evidence="3" id="KW-0812">Transmembrane</keyword>
<keyword evidence="6" id="KW-1185">Reference proteome</keyword>
<dbReference type="Gene3D" id="1.10.10.1320">
    <property type="entry name" value="Anti-sigma factor, zinc-finger domain"/>
    <property type="match status" value="1"/>
</dbReference>
<proteinExistence type="predicted"/>
<keyword evidence="3" id="KW-1133">Transmembrane helix</keyword>
<dbReference type="STRING" id="115433.SAMN05421835_112178"/>
<keyword evidence="1" id="KW-0805">Transcription regulation</keyword>
<dbReference type="InterPro" id="IPR027383">
    <property type="entry name" value="Znf_put"/>
</dbReference>
<sequence length="227" mass="23365">MIPEHESRALGAYVLGALDLQEMRAMEQHLASCRRCQAELAELRMAHAALADLPPEALLDGPPEGGDLVLQRTLRRVREESGAQLRKRRTVVGVAAVAVAVALAGGGVALGRTTAPNGAAQAAAPAGTKTASATDAATGAKMSVSVQPAAGWVRLDASVAGIPRGQKCRLFVVSRDGTREEAGSWLVSEAGEHDGTKLSGAALVAPADVTAVEVENFAGQRYVTVGL</sequence>
<evidence type="ECO:0000256" key="3">
    <source>
        <dbReference type="SAM" id="Phobius"/>
    </source>
</evidence>
<feature type="transmembrane region" description="Helical" evidence="3">
    <location>
        <begin position="91"/>
        <end position="111"/>
    </location>
</feature>
<protein>
    <submittedName>
        <fullName evidence="5">RNA polymerase sigma-70 factor, ECF subfamily</fullName>
    </submittedName>
</protein>
<keyword evidence="3" id="KW-0472">Membrane</keyword>
<keyword evidence="2" id="KW-0804">Transcription</keyword>
<accession>A0A1I3W922</accession>
<evidence type="ECO:0000256" key="2">
    <source>
        <dbReference type="ARBA" id="ARBA00023163"/>
    </source>
</evidence>
<evidence type="ECO:0000256" key="1">
    <source>
        <dbReference type="ARBA" id="ARBA00023015"/>
    </source>
</evidence>
<dbReference type="RefSeq" id="WP_245783169.1">
    <property type="nucleotide sequence ID" value="NZ_CBDQZW010000026.1"/>
</dbReference>
<reference evidence="5 6" key="1">
    <citation type="submission" date="2016-10" db="EMBL/GenBank/DDBJ databases">
        <authorList>
            <person name="de Groot N.N."/>
        </authorList>
    </citation>
    <scope>NUCLEOTIDE SEQUENCE [LARGE SCALE GENOMIC DNA]</scope>
    <source>
        <strain evidence="5 6">DSM 44468</strain>
    </source>
</reference>
<dbReference type="AlphaFoldDB" id="A0A1I3W922"/>
<gene>
    <name evidence="5" type="ORF">SAMN05421835_112178</name>
</gene>
<evidence type="ECO:0000259" key="4">
    <source>
        <dbReference type="Pfam" id="PF13490"/>
    </source>
</evidence>
<dbReference type="EMBL" id="FORP01000012">
    <property type="protein sequence ID" value="SFK03900.1"/>
    <property type="molecule type" value="Genomic_DNA"/>
</dbReference>
<name>A0A1I3W922_9PSEU</name>
<dbReference type="Pfam" id="PF13490">
    <property type="entry name" value="zf-HC2"/>
    <property type="match status" value="1"/>
</dbReference>
<dbReference type="Proteomes" id="UP000199025">
    <property type="component" value="Unassembled WGS sequence"/>
</dbReference>